<feature type="repeat" description="PPR" evidence="2">
    <location>
        <begin position="277"/>
        <end position="311"/>
    </location>
</feature>
<dbReference type="FunFam" id="1.25.40.10:FF:000344">
    <property type="entry name" value="Pentatricopeptide repeat-containing protein"/>
    <property type="match status" value="1"/>
</dbReference>
<dbReference type="InterPro" id="IPR046960">
    <property type="entry name" value="PPR_At4g14850-like_plant"/>
</dbReference>
<dbReference type="OrthoDB" id="1889690at2759"/>
<dbReference type="Pfam" id="PF01535">
    <property type="entry name" value="PPR"/>
    <property type="match status" value="3"/>
</dbReference>
<dbReference type="GO" id="GO:0048731">
    <property type="term" value="P:system development"/>
    <property type="evidence" value="ECO:0007669"/>
    <property type="project" value="UniProtKB-ARBA"/>
</dbReference>
<protein>
    <recommendedName>
        <fullName evidence="5">Pentatricopeptide repeat-containing protein</fullName>
    </recommendedName>
</protein>
<gene>
    <name evidence="3" type="ORF">KP509_38G052600</name>
</gene>
<dbReference type="PANTHER" id="PTHR24015">
    <property type="entry name" value="OS07G0578800 PROTEIN-RELATED"/>
    <property type="match status" value="1"/>
</dbReference>
<comment type="caution">
    <text evidence="3">The sequence shown here is derived from an EMBL/GenBank/DDBJ whole genome shotgun (WGS) entry which is preliminary data.</text>
</comment>
<feature type="repeat" description="PPR" evidence="2">
    <location>
        <begin position="75"/>
        <end position="109"/>
    </location>
</feature>
<dbReference type="Pfam" id="PF13041">
    <property type="entry name" value="PPR_2"/>
    <property type="match status" value="5"/>
</dbReference>
<dbReference type="FunFam" id="1.25.40.10:FF:000158">
    <property type="entry name" value="pentatricopeptide repeat-containing protein At2g33680"/>
    <property type="match status" value="1"/>
</dbReference>
<dbReference type="AlphaFoldDB" id="A0A8T2Q4X7"/>
<accession>A0A8T2Q4X7</accession>
<proteinExistence type="predicted"/>
<dbReference type="PROSITE" id="PS51375">
    <property type="entry name" value="PPR"/>
    <property type="match status" value="6"/>
</dbReference>
<organism evidence="3 4">
    <name type="scientific">Ceratopteris richardii</name>
    <name type="common">Triangle waterfern</name>
    <dbReference type="NCBI Taxonomy" id="49495"/>
    <lineage>
        <taxon>Eukaryota</taxon>
        <taxon>Viridiplantae</taxon>
        <taxon>Streptophyta</taxon>
        <taxon>Embryophyta</taxon>
        <taxon>Tracheophyta</taxon>
        <taxon>Polypodiopsida</taxon>
        <taxon>Polypodiidae</taxon>
        <taxon>Polypodiales</taxon>
        <taxon>Pteridineae</taxon>
        <taxon>Pteridaceae</taxon>
        <taxon>Parkerioideae</taxon>
        <taxon>Ceratopteris</taxon>
    </lineage>
</organism>
<keyword evidence="1" id="KW-0677">Repeat</keyword>
<dbReference type="EMBL" id="CM035443">
    <property type="protein sequence ID" value="KAH7278691.1"/>
    <property type="molecule type" value="Genomic_DNA"/>
</dbReference>
<evidence type="ECO:0000256" key="2">
    <source>
        <dbReference type="PROSITE-ProRule" id="PRU00708"/>
    </source>
</evidence>
<name>A0A8T2Q4X7_CERRI</name>
<dbReference type="EMBL" id="CM035443">
    <property type="protein sequence ID" value="KAH7278690.1"/>
    <property type="molecule type" value="Genomic_DNA"/>
</dbReference>
<dbReference type="GO" id="GO:0009451">
    <property type="term" value="P:RNA modification"/>
    <property type="evidence" value="ECO:0007669"/>
    <property type="project" value="InterPro"/>
</dbReference>
<dbReference type="NCBIfam" id="TIGR00756">
    <property type="entry name" value="PPR"/>
    <property type="match status" value="5"/>
</dbReference>
<dbReference type="GO" id="GO:0003723">
    <property type="term" value="F:RNA binding"/>
    <property type="evidence" value="ECO:0007669"/>
    <property type="project" value="InterPro"/>
</dbReference>
<dbReference type="PANTHER" id="PTHR24015:SF548">
    <property type="entry name" value="OS08G0340900 PROTEIN"/>
    <property type="match status" value="1"/>
</dbReference>
<dbReference type="InterPro" id="IPR011990">
    <property type="entry name" value="TPR-like_helical_dom_sf"/>
</dbReference>
<evidence type="ECO:0000313" key="3">
    <source>
        <dbReference type="EMBL" id="KAH7278690.1"/>
    </source>
</evidence>
<evidence type="ECO:0000256" key="1">
    <source>
        <dbReference type="ARBA" id="ARBA00022737"/>
    </source>
</evidence>
<evidence type="ECO:0000313" key="4">
    <source>
        <dbReference type="Proteomes" id="UP000825935"/>
    </source>
</evidence>
<dbReference type="Proteomes" id="UP000825935">
    <property type="component" value="Chromosome 38"/>
</dbReference>
<reference evidence="3" key="1">
    <citation type="submission" date="2021-08" db="EMBL/GenBank/DDBJ databases">
        <title>WGS assembly of Ceratopteris richardii.</title>
        <authorList>
            <person name="Marchant D.B."/>
            <person name="Chen G."/>
            <person name="Jenkins J."/>
            <person name="Shu S."/>
            <person name="Leebens-Mack J."/>
            <person name="Grimwood J."/>
            <person name="Schmutz J."/>
            <person name="Soltis P."/>
            <person name="Soltis D."/>
            <person name="Chen Z.-H."/>
        </authorList>
    </citation>
    <scope>NUCLEOTIDE SEQUENCE</scope>
    <source>
        <strain evidence="3">Whitten #5841</strain>
        <tissue evidence="3">Leaf</tissue>
    </source>
</reference>
<dbReference type="InterPro" id="IPR002885">
    <property type="entry name" value="PPR_rpt"/>
</dbReference>
<feature type="repeat" description="PPR" evidence="2">
    <location>
        <begin position="377"/>
        <end position="411"/>
    </location>
</feature>
<dbReference type="FunFam" id="1.25.40.10:FF:000073">
    <property type="entry name" value="Pentatricopeptide repeat-containing protein chloroplastic"/>
    <property type="match status" value="1"/>
</dbReference>
<keyword evidence="4" id="KW-1185">Reference proteome</keyword>
<evidence type="ECO:0008006" key="5">
    <source>
        <dbReference type="Google" id="ProtNLM"/>
    </source>
</evidence>
<feature type="repeat" description="PPR" evidence="2">
    <location>
        <begin position="479"/>
        <end position="513"/>
    </location>
</feature>
<dbReference type="EMBL" id="CM035443">
    <property type="protein sequence ID" value="KAH7278692.1"/>
    <property type="molecule type" value="Genomic_DNA"/>
</dbReference>
<feature type="repeat" description="PPR" evidence="2">
    <location>
        <begin position="579"/>
        <end position="613"/>
    </location>
</feature>
<dbReference type="Gene3D" id="1.25.40.10">
    <property type="entry name" value="Tetratricopeptide repeat domain"/>
    <property type="match status" value="6"/>
</dbReference>
<feature type="repeat" description="PPR" evidence="2">
    <location>
        <begin position="145"/>
        <end position="179"/>
    </location>
</feature>
<sequence>MLENVVSFSSKALCDLLRKSSDQRNIIGCRILHHYIVAFGYLYDVYLPNYLIRGYGSCCCLPDACHIFDSLGAPDAFSWSAIISAYAKHGSHEQVFSLYSAMLRSEVQPDGHVYTAVLNACKSRPHLAQGRTIHEHICRSSYRSDVYINNTLINMYARCGNLNEAQQVFHELIHKDIVTWNTLLTGYAHHRAWWDILLLFNKLCQGNVQPNQVTFVCVLKACASLHNLQLGMLCHCLVVELCLQNVSHINNVLIDVYAKCGSLHEAEKLFAASPKHDVVAWTSIISGYADHGLDEKAFKAYVSMQAKNLRPNEFTYASIIKACSSSKMFVQGRLIHFDIIEGEFFQTSLNNALIVMYSQCGSFHDAWMTFIQAKERDIVSWNSVINACLEHEHAELGLQLFKNSQQMGLHHDSLTIAGAIRACALLSNLREGRFLHALAVESDCSQRTFITNSVLHLYVSCSSLKEARRVFDSISSDADAVTWNVVIGGYVACGQMEEAFKFFDRMMMAGVPASPITLVYVLKACSITSAPEKGRLVHIFVLRSGLPLDAYVGSSFINMYAKCGSLEDAENVLLRLNRSLVPWSAMIAAYAEHSKCREAFVCVEKMQQEGVQLDDVTYVSVLSVCSHAGLHYDGMFPFQRDFRVAPVQKHFNCMVDLFGRLGYLTEAKIAIQNMTVNTGVPSLTSFLSHCRTYTDQGNSLNSNAAC</sequence>